<feature type="transmembrane region" description="Helical" evidence="1">
    <location>
        <begin position="6"/>
        <end position="24"/>
    </location>
</feature>
<evidence type="ECO:0000313" key="3">
    <source>
        <dbReference type="EMBL" id="AZU64186.1"/>
    </source>
</evidence>
<keyword evidence="1" id="KW-0812">Transmembrane</keyword>
<keyword evidence="1" id="KW-1133">Transmembrane helix</keyword>
<reference evidence="3 4" key="1">
    <citation type="submission" date="2017-07" db="EMBL/GenBank/DDBJ databases">
        <title>The complete genome sequence of Bacillus mesonae strain H20-5, an efficient strain improving plant abiotic stress resistance.</title>
        <authorList>
            <person name="Kim S.Y."/>
            <person name="Song H."/>
            <person name="Sang M.K."/>
            <person name="Weon H.-Y."/>
            <person name="Song J."/>
        </authorList>
    </citation>
    <scope>NUCLEOTIDE SEQUENCE [LARGE SCALE GENOMIC DNA]</scope>
    <source>
        <strain evidence="3 4">H20-5</strain>
    </source>
</reference>
<feature type="domain" description="PilZ" evidence="2">
    <location>
        <begin position="44"/>
        <end position="149"/>
    </location>
</feature>
<organism evidence="3 4">
    <name type="scientific">Neobacillus mesonae</name>
    <dbReference type="NCBI Taxonomy" id="1193713"/>
    <lineage>
        <taxon>Bacteria</taxon>
        <taxon>Bacillati</taxon>
        <taxon>Bacillota</taxon>
        <taxon>Bacilli</taxon>
        <taxon>Bacillales</taxon>
        <taxon>Bacillaceae</taxon>
        <taxon>Neobacillus</taxon>
    </lineage>
</organism>
<protein>
    <submittedName>
        <fullName evidence="3">PilZ domain-containing protein</fullName>
    </submittedName>
</protein>
<accession>A0A3T0I495</accession>
<keyword evidence="1" id="KW-0472">Membrane</keyword>
<dbReference type="Proteomes" id="UP000282892">
    <property type="component" value="Chromosome"/>
</dbReference>
<dbReference type="InterPro" id="IPR009875">
    <property type="entry name" value="PilZ_domain"/>
</dbReference>
<dbReference type="Gene3D" id="2.40.10.220">
    <property type="entry name" value="predicted glycosyltransferase like domains"/>
    <property type="match status" value="1"/>
</dbReference>
<sequence length="164" mass="19171">MGEFQIIIAIAAIFIIVSSIIYAIQQQRIKKQRNLKKAEKKENRRDSFRLRVDLKNSIMEVLKIGNIDVNEFDDCQISDVSAGGAGIVSYYDLPLKQKVYVKLHFYLNNESFSLNGRIVRKVERINKNNYFYGIQFLDLSIPEEERLIKEIVALENRRRQTSIK</sequence>
<dbReference type="AlphaFoldDB" id="A0A3T0I495"/>
<gene>
    <name evidence="3" type="ORF">CHR53_24725</name>
</gene>
<name>A0A3T0I495_9BACI</name>
<dbReference type="OrthoDB" id="2990437at2"/>
<dbReference type="Pfam" id="PF07238">
    <property type="entry name" value="PilZ"/>
    <property type="match status" value="1"/>
</dbReference>
<dbReference type="SUPFAM" id="SSF141371">
    <property type="entry name" value="PilZ domain-like"/>
    <property type="match status" value="1"/>
</dbReference>
<evidence type="ECO:0000313" key="4">
    <source>
        <dbReference type="Proteomes" id="UP000282892"/>
    </source>
</evidence>
<dbReference type="RefSeq" id="WP_066388333.1">
    <property type="nucleotide sequence ID" value="NZ_CP022572.1"/>
</dbReference>
<dbReference type="GO" id="GO:0035438">
    <property type="term" value="F:cyclic-di-GMP binding"/>
    <property type="evidence" value="ECO:0007669"/>
    <property type="project" value="InterPro"/>
</dbReference>
<evidence type="ECO:0000256" key="1">
    <source>
        <dbReference type="SAM" id="Phobius"/>
    </source>
</evidence>
<dbReference type="KEGG" id="nmk:CHR53_24725"/>
<keyword evidence="4" id="KW-1185">Reference proteome</keyword>
<dbReference type="STRING" id="1193713.GCA_001636315_01844"/>
<dbReference type="EMBL" id="CP022572">
    <property type="protein sequence ID" value="AZU64186.1"/>
    <property type="molecule type" value="Genomic_DNA"/>
</dbReference>
<evidence type="ECO:0000259" key="2">
    <source>
        <dbReference type="Pfam" id="PF07238"/>
    </source>
</evidence>
<proteinExistence type="predicted"/>